<evidence type="ECO:0000313" key="2">
    <source>
        <dbReference type="Proteomes" id="UP000593562"/>
    </source>
</evidence>
<proteinExistence type="predicted"/>
<organism evidence="1 2">
    <name type="scientific">Tripterygium wilfordii</name>
    <name type="common">Thunder God vine</name>
    <dbReference type="NCBI Taxonomy" id="458696"/>
    <lineage>
        <taxon>Eukaryota</taxon>
        <taxon>Viridiplantae</taxon>
        <taxon>Streptophyta</taxon>
        <taxon>Embryophyta</taxon>
        <taxon>Tracheophyta</taxon>
        <taxon>Spermatophyta</taxon>
        <taxon>Magnoliopsida</taxon>
        <taxon>eudicotyledons</taxon>
        <taxon>Gunneridae</taxon>
        <taxon>Pentapetalae</taxon>
        <taxon>rosids</taxon>
        <taxon>fabids</taxon>
        <taxon>Celastrales</taxon>
        <taxon>Celastraceae</taxon>
        <taxon>Tripterygium</taxon>
    </lineage>
</organism>
<reference evidence="1 2" key="1">
    <citation type="journal article" date="2020" name="Nat. Commun.">
        <title>Genome of Tripterygium wilfordii and identification of cytochrome P450 involved in triptolide biosynthesis.</title>
        <authorList>
            <person name="Tu L."/>
            <person name="Su P."/>
            <person name="Zhang Z."/>
            <person name="Gao L."/>
            <person name="Wang J."/>
            <person name="Hu T."/>
            <person name="Zhou J."/>
            <person name="Zhang Y."/>
            <person name="Zhao Y."/>
            <person name="Liu Y."/>
            <person name="Song Y."/>
            <person name="Tong Y."/>
            <person name="Lu Y."/>
            <person name="Yang J."/>
            <person name="Xu C."/>
            <person name="Jia M."/>
            <person name="Peters R.J."/>
            <person name="Huang L."/>
            <person name="Gao W."/>
        </authorList>
    </citation>
    <scope>NUCLEOTIDE SEQUENCE [LARGE SCALE GENOMIC DNA]</scope>
    <source>
        <strain evidence="2">cv. XIE 37</strain>
        <tissue evidence="1">Leaf</tissue>
    </source>
</reference>
<comment type="caution">
    <text evidence="1">The sequence shown here is derived from an EMBL/GenBank/DDBJ whole genome shotgun (WGS) entry which is preliminary data.</text>
</comment>
<gene>
    <name evidence="1" type="ORF">HS088_TW03G01127</name>
</gene>
<keyword evidence="2" id="KW-1185">Reference proteome</keyword>
<dbReference type="PANTHER" id="PTHR33181:SF15">
    <property type="entry name" value="PROTEIN FAR1-RELATED SEQUENCE"/>
    <property type="match status" value="1"/>
</dbReference>
<dbReference type="EMBL" id="JAAARO010000003">
    <property type="protein sequence ID" value="KAF5750787.1"/>
    <property type="molecule type" value="Genomic_DNA"/>
</dbReference>
<dbReference type="AlphaFoldDB" id="A0A7J7DWT7"/>
<dbReference type="Proteomes" id="UP000593562">
    <property type="component" value="Unassembled WGS sequence"/>
</dbReference>
<sequence>MERWRNGLCFKRWFHFPTKNPVLKVMTSHIRRRNKGDRNGLKGLYKDMKSCGEYADIQVMWEIIHSSSPAYADNTTTKRSRRRMTKWRFCFRPT</sequence>
<dbReference type="InParanoid" id="A0A7J7DWT7"/>
<accession>A0A7J7DWT7</accession>
<protein>
    <submittedName>
        <fullName evidence="1">Uncharacterized protein</fullName>
    </submittedName>
</protein>
<evidence type="ECO:0000313" key="1">
    <source>
        <dbReference type="EMBL" id="KAF5750787.1"/>
    </source>
</evidence>
<name>A0A7J7DWT7_TRIWF</name>
<dbReference type="PANTHER" id="PTHR33181">
    <property type="entry name" value="OS01G0778500 PROTEIN"/>
    <property type="match status" value="1"/>
</dbReference>